<keyword evidence="5" id="KW-1185">Reference proteome</keyword>
<organism evidence="4 5">
    <name type="scientific">Pseudonocardia benzenivorans</name>
    <dbReference type="NCBI Taxonomy" id="228005"/>
    <lineage>
        <taxon>Bacteria</taxon>
        <taxon>Bacillati</taxon>
        <taxon>Actinomycetota</taxon>
        <taxon>Actinomycetes</taxon>
        <taxon>Pseudonocardiales</taxon>
        <taxon>Pseudonocardiaceae</taxon>
        <taxon>Pseudonocardia</taxon>
    </lineage>
</organism>
<feature type="transmembrane region" description="Helical" evidence="2">
    <location>
        <begin position="27"/>
        <end position="48"/>
    </location>
</feature>
<keyword evidence="2" id="KW-0472">Membrane</keyword>
<evidence type="ECO:0000256" key="1">
    <source>
        <dbReference type="SAM" id="MobiDB-lite"/>
    </source>
</evidence>
<sequence>MSTPTVPTAAASADPGAPRPPARPHPVLVVVAVLVVLVAAVGGVLQLLSTAVHATTTTDTTYAPTSPSLAVTTPSGDVSLVPSADGLVHVRTQARHGLTTPDLQAHDGPAGLVLDADCQGFAGDFCQVTYTIALPATMAVTVRSGGGDVVARDLTGRVAVQLGAGDATFTGLAGDLSVHTVSGDVVGTGLRSPSVLVQTTTGDVTLASATAPSGVTVTSRSGDVDVAVPAGSSYRVVADSPSGRSRVLLPPDPAATATLSVTSDHGDVTVRPG</sequence>
<gene>
    <name evidence="4" type="ORF">ACFQ34_02780</name>
</gene>
<feature type="region of interest" description="Disordered" evidence="1">
    <location>
        <begin position="1"/>
        <end position="22"/>
    </location>
</feature>
<evidence type="ECO:0000256" key="2">
    <source>
        <dbReference type="SAM" id="Phobius"/>
    </source>
</evidence>
<dbReference type="EMBL" id="JBHTMB010000019">
    <property type="protein sequence ID" value="MFD1232198.1"/>
    <property type="molecule type" value="Genomic_DNA"/>
</dbReference>
<proteinExistence type="predicted"/>
<comment type="caution">
    <text evidence="4">The sequence shown here is derived from an EMBL/GenBank/DDBJ whole genome shotgun (WGS) entry which is preliminary data.</text>
</comment>
<reference evidence="5" key="1">
    <citation type="journal article" date="2019" name="Int. J. Syst. Evol. Microbiol.">
        <title>The Global Catalogue of Microorganisms (GCM) 10K type strain sequencing project: providing services to taxonomists for standard genome sequencing and annotation.</title>
        <authorList>
            <consortium name="The Broad Institute Genomics Platform"/>
            <consortium name="The Broad Institute Genome Sequencing Center for Infectious Disease"/>
            <person name="Wu L."/>
            <person name="Ma J."/>
        </authorList>
    </citation>
    <scope>NUCLEOTIDE SEQUENCE [LARGE SCALE GENOMIC DNA]</scope>
    <source>
        <strain evidence="5">CCUG 49018</strain>
    </source>
</reference>
<dbReference type="Gene3D" id="2.160.20.120">
    <property type="match status" value="1"/>
</dbReference>
<dbReference type="RefSeq" id="WP_339124287.1">
    <property type="nucleotide sequence ID" value="NZ_BAABKS010000021.1"/>
</dbReference>
<evidence type="ECO:0000313" key="5">
    <source>
        <dbReference type="Proteomes" id="UP001597182"/>
    </source>
</evidence>
<feature type="compositionally biased region" description="Low complexity" evidence="1">
    <location>
        <begin position="1"/>
        <end position="16"/>
    </location>
</feature>
<accession>A0ABW3VBX0</accession>
<dbReference type="Proteomes" id="UP001597182">
    <property type="component" value="Unassembled WGS sequence"/>
</dbReference>
<evidence type="ECO:0000313" key="4">
    <source>
        <dbReference type="EMBL" id="MFD1232198.1"/>
    </source>
</evidence>
<keyword evidence="2" id="KW-0812">Transmembrane</keyword>
<dbReference type="Pfam" id="PF13349">
    <property type="entry name" value="DUF4097"/>
    <property type="match status" value="1"/>
</dbReference>
<keyword evidence="2" id="KW-1133">Transmembrane helix</keyword>
<feature type="domain" description="DUF4097" evidence="3">
    <location>
        <begin position="129"/>
        <end position="270"/>
    </location>
</feature>
<protein>
    <submittedName>
        <fullName evidence="4">DUF4097 family beta strand repeat-containing protein</fullName>
    </submittedName>
</protein>
<evidence type="ECO:0000259" key="3">
    <source>
        <dbReference type="Pfam" id="PF13349"/>
    </source>
</evidence>
<name>A0ABW3VBX0_9PSEU</name>
<dbReference type="InterPro" id="IPR025164">
    <property type="entry name" value="Toastrack_DUF4097"/>
</dbReference>